<reference evidence="5 6" key="1">
    <citation type="submission" date="2020-08" db="EMBL/GenBank/DDBJ databases">
        <title>Description of novel Pseudomonas species.</title>
        <authorList>
            <person name="Duman M."/>
            <person name="Mulet M."/>
            <person name="Altun S."/>
            <person name="Saticioglu I.B."/>
            <person name="Lalucat J."/>
            <person name="Garcia-Valdes E."/>
        </authorList>
    </citation>
    <scope>NUCLEOTIDE SEQUENCE [LARGE SCALE GENOMIC DNA]</scope>
    <source>
        <strain evidence="5 6">P66</strain>
    </source>
</reference>
<gene>
    <name evidence="5" type="primary">orn</name>
    <name evidence="5" type="ORF">H8F21_13725</name>
</gene>
<keyword evidence="6" id="KW-1185">Reference proteome</keyword>
<dbReference type="InterPro" id="IPR036397">
    <property type="entry name" value="RNaseH_sf"/>
</dbReference>
<evidence type="ECO:0000256" key="3">
    <source>
        <dbReference type="ARBA" id="ARBA00022839"/>
    </source>
</evidence>
<evidence type="ECO:0000259" key="4">
    <source>
        <dbReference type="SMART" id="SM00479"/>
    </source>
</evidence>
<dbReference type="Proteomes" id="UP000745663">
    <property type="component" value="Unassembled WGS sequence"/>
</dbReference>
<dbReference type="EC" id="3.1.-.-" evidence="5"/>
<dbReference type="InterPro" id="IPR012337">
    <property type="entry name" value="RNaseH-like_sf"/>
</dbReference>
<organism evidence="5 6">
    <name type="scientific">Pseudomonas arcuscaelestis</name>
    <dbReference type="NCBI Taxonomy" id="2710591"/>
    <lineage>
        <taxon>Bacteria</taxon>
        <taxon>Pseudomonadati</taxon>
        <taxon>Pseudomonadota</taxon>
        <taxon>Gammaproteobacteria</taxon>
        <taxon>Pseudomonadales</taxon>
        <taxon>Pseudomonadaceae</taxon>
        <taxon>Pseudomonas</taxon>
    </lineage>
</organism>
<protein>
    <submittedName>
        <fullName evidence="5">Oligoribonuclease</fullName>
        <ecNumber evidence="5">3.1.-.-</ecNumber>
    </submittedName>
</protein>
<dbReference type="NCBIfam" id="NF003765">
    <property type="entry name" value="PRK05359.1"/>
    <property type="match status" value="1"/>
</dbReference>
<keyword evidence="2 5" id="KW-0378">Hydrolase</keyword>
<comment type="caution">
    <text evidence="5">The sequence shown here is derived from an EMBL/GenBank/DDBJ whole genome shotgun (WGS) entry which is preliminary data.</text>
</comment>
<dbReference type="RefSeq" id="WP_203584564.1">
    <property type="nucleotide sequence ID" value="NZ_JACOPV010000008.1"/>
</dbReference>
<dbReference type="GO" id="GO:0016787">
    <property type="term" value="F:hydrolase activity"/>
    <property type="evidence" value="ECO:0007669"/>
    <property type="project" value="UniProtKB-KW"/>
</dbReference>
<feature type="domain" description="Exonuclease" evidence="4">
    <location>
        <begin position="7"/>
        <end position="185"/>
    </location>
</feature>
<dbReference type="EMBL" id="JACOPV010000008">
    <property type="protein sequence ID" value="MBM5458624.1"/>
    <property type="molecule type" value="Genomic_DNA"/>
</dbReference>
<dbReference type="Gene3D" id="3.30.420.10">
    <property type="entry name" value="Ribonuclease H-like superfamily/Ribonuclease H"/>
    <property type="match status" value="1"/>
</dbReference>
<dbReference type="SUPFAM" id="SSF53098">
    <property type="entry name" value="Ribonuclease H-like"/>
    <property type="match status" value="1"/>
</dbReference>
<dbReference type="Pfam" id="PF00929">
    <property type="entry name" value="RNase_T"/>
    <property type="match status" value="1"/>
</dbReference>
<evidence type="ECO:0000313" key="6">
    <source>
        <dbReference type="Proteomes" id="UP000745663"/>
    </source>
</evidence>
<name>A0ABS2BYC9_9PSED</name>
<evidence type="ECO:0000256" key="1">
    <source>
        <dbReference type="ARBA" id="ARBA00022722"/>
    </source>
</evidence>
<evidence type="ECO:0000256" key="2">
    <source>
        <dbReference type="ARBA" id="ARBA00022801"/>
    </source>
</evidence>
<dbReference type="SMART" id="SM00479">
    <property type="entry name" value="EXOIII"/>
    <property type="match status" value="1"/>
</dbReference>
<dbReference type="CDD" id="cd06135">
    <property type="entry name" value="Orn"/>
    <property type="match status" value="1"/>
</dbReference>
<keyword evidence="3" id="KW-0269">Exonuclease</keyword>
<dbReference type="InterPro" id="IPR013520">
    <property type="entry name" value="Ribonucl_H"/>
</dbReference>
<sequence>MLPPPRRLPWLDLETTGFTQLHERMVYKHRILEIGALVTDEHFNVVASFSAVIQQPIDVVMKLSDEVVVQMHTQNGLFDEVAQSTMTLEAAERELIHFYRSNGVPDMAAPLCGSGIHFDRMFVEAQMPALNDFLFYRNLDVSAVKEFLKLISPSFEPAKRKSHRALDDIHESVTEASAYRDLLGPLLATLHNKAPTA</sequence>
<dbReference type="InterPro" id="IPR022894">
    <property type="entry name" value="Oligoribonuclease"/>
</dbReference>
<evidence type="ECO:0000313" key="5">
    <source>
        <dbReference type="EMBL" id="MBM5458624.1"/>
    </source>
</evidence>
<proteinExistence type="predicted"/>
<keyword evidence="1" id="KW-0540">Nuclease</keyword>
<accession>A0ABS2BYC9</accession>